<protein>
    <recommendedName>
        <fullName evidence="2">DUF397 domain-containing protein</fullName>
    </recommendedName>
</protein>
<evidence type="ECO:0000313" key="4">
    <source>
        <dbReference type="Proteomes" id="UP000619260"/>
    </source>
</evidence>
<evidence type="ECO:0000256" key="1">
    <source>
        <dbReference type="SAM" id="MobiDB-lite"/>
    </source>
</evidence>
<dbReference type="RefSeq" id="WP_203900804.1">
    <property type="nucleotide sequence ID" value="NZ_BOPF01000014.1"/>
</dbReference>
<dbReference type="Proteomes" id="UP000619260">
    <property type="component" value="Unassembled WGS sequence"/>
</dbReference>
<proteinExistence type="predicted"/>
<sequence length="71" mass="7616">MTDRFTGWRKSSRSGGNDGGDCVEVAVAGDKTVGVRDSKAGNAGDVLEFTPPTWRRFIGAVRRGEFDVPLS</sequence>
<keyword evidence="4" id="KW-1185">Reference proteome</keyword>
<evidence type="ECO:0000313" key="3">
    <source>
        <dbReference type="EMBL" id="GIJ47302.1"/>
    </source>
</evidence>
<gene>
    <name evidence="3" type="ORF">Val02_41880</name>
</gene>
<feature type="domain" description="DUF397" evidence="2">
    <location>
        <begin position="7"/>
        <end position="62"/>
    </location>
</feature>
<dbReference type="Pfam" id="PF04149">
    <property type="entry name" value="DUF397"/>
    <property type="match status" value="1"/>
</dbReference>
<reference evidence="3" key="1">
    <citation type="submission" date="2021-01" db="EMBL/GenBank/DDBJ databases">
        <title>Whole genome shotgun sequence of Virgisporangium aliadipatigenens NBRC 105644.</title>
        <authorList>
            <person name="Komaki H."/>
            <person name="Tamura T."/>
        </authorList>
    </citation>
    <scope>NUCLEOTIDE SEQUENCE</scope>
    <source>
        <strain evidence="3">NBRC 105644</strain>
    </source>
</reference>
<dbReference type="InterPro" id="IPR007278">
    <property type="entry name" value="DUF397"/>
</dbReference>
<organism evidence="3 4">
    <name type="scientific">Virgisporangium aliadipatigenens</name>
    <dbReference type="NCBI Taxonomy" id="741659"/>
    <lineage>
        <taxon>Bacteria</taxon>
        <taxon>Bacillati</taxon>
        <taxon>Actinomycetota</taxon>
        <taxon>Actinomycetes</taxon>
        <taxon>Micromonosporales</taxon>
        <taxon>Micromonosporaceae</taxon>
        <taxon>Virgisporangium</taxon>
    </lineage>
</organism>
<dbReference type="EMBL" id="BOPF01000014">
    <property type="protein sequence ID" value="GIJ47302.1"/>
    <property type="molecule type" value="Genomic_DNA"/>
</dbReference>
<feature type="region of interest" description="Disordered" evidence="1">
    <location>
        <begin position="1"/>
        <end position="21"/>
    </location>
</feature>
<evidence type="ECO:0000259" key="2">
    <source>
        <dbReference type="Pfam" id="PF04149"/>
    </source>
</evidence>
<accession>A0A8J3YN13</accession>
<comment type="caution">
    <text evidence="3">The sequence shown here is derived from an EMBL/GenBank/DDBJ whole genome shotgun (WGS) entry which is preliminary data.</text>
</comment>
<dbReference type="AlphaFoldDB" id="A0A8J3YN13"/>
<name>A0A8J3YN13_9ACTN</name>